<feature type="domain" description="Glutamine amidotransferase type-2" evidence="8">
    <location>
        <begin position="127"/>
        <end position="413"/>
    </location>
</feature>
<name>A0A6V8KVR4_9ACTN</name>
<evidence type="ECO:0000313" key="11">
    <source>
        <dbReference type="Proteomes" id="UP000482960"/>
    </source>
</evidence>
<dbReference type="PANTHER" id="PTHR10937:SF0">
    <property type="entry name" value="GLUTAMINE--FRUCTOSE-6-PHOSPHATE TRANSAMINASE (ISOMERIZING)"/>
    <property type="match status" value="1"/>
</dbReference>
<dbReference type="InterPro" id="IPR029055">
    <property type="entry name" value="Ntn_hydrolases_N"/>
</dbReference>
<dbReference type="GO" id="GO:0006047">
    <property type="term" value="P:UDP-N-acetylglucosamine metabolic process"/>
    <property type="evidence" value="ECO:0007669"/>
    <property type="project" value="TreeGrafter"/>
</dbReference>
<keyword evidence="6" id="KW-0677">Repeat</keyword>
<dbReference type="PROSITE" id="PS51278">
    <property type="entry name" value="GATASE_TYPE_2"/>
    <property type="match status" value="1"/>
</dbReference>
<dbReference type="Gene3D" id="3.60.20.10">
    <property type="entry name" value="Glutamine Phosphoribosylpyrophosphate, subunit 1, domain 1"/>
    <property type="match status" value="1"/>
</dbReference>
<dbReference type="SUPFAM" id="SSF53697">
    <property type="entry name" value="SIS domain"/>
    <property type="match status" value="1"/>
</dbReference>
<dbReference type="SUPFAM" id="SSF56235">
    <property type="entry name" value="N-terminal nucleophile aminohydrolases (Ntn hydrolases)"/>
    <property type="match status" value="1"/>
</dbReference>
<dbReference type="EMBL" id="BLPG01000001">
    <property type="protein sequence ID" value="GFJ89182.1"/>
    <property type="molecule type" value="Genomic_DNA"/>
</dbReference>
<dbReference type="InterPro" id="IPR001347">
    <property type="entry name" value="SIS_dom"/>
</dbReference>
<reference evidence="10 11" key="2">
    <citation type="submission" date="2020-03" db="EMBL/GenBank/DDBJ databases">
        <authorList>
            <person name="Ichikawa N."/>
            <person name="Kimura A."/>
            <person name="Kitahashi Y."/>
            <person name="Uohara A."/>
        </authorList>
    </citation>
    <scope>NUCLEOTIDE SEQUENCE [LARGE SCALE GENOMIC DNA]</scope>
    <source>
        <strain evidence="10 11">NBRC 108638</strain>
    </source>
</reference>
<dbReference type="RefSeq" id="WP_173076837.1">
    <property type="nucleotide sequence ID" value="NZ_BLPG01000001.1"/>
</dbReference>
<dbReference type="Proteomes" id="UP000482960">
    <property type="component" value="Unassembled WGS sequence"/>
</dbReference>
<dbReference type="InterPro" id="IPR035466">
    <property type="entry name" value="GlmS/AgaS_SIS"/>
</dbReference>
<dbReference type="PROSITE" id="PS51464">
    <property type="entry name" value="SIS"/>
    <property type="match status" value="1"/>
</dbReference>
<comment type="caution">
    <text evidence="10">The sequence shown here is derived from an EMBL/GenBank/DDBJ whole genome shotgun (WGS) entry which is preliminary data.</text>
</comment>
<evidence type="ECO:0000256" key="2">
    <source>
        <dbReference type="ARBA" id="ARBA00012916"/>
    </source>
</evidence>
<comment type="catalytic activity">
    <reaction evidence="1">
        <text>D-fructose 6-phosphate + L-glutamine = D-glucosamine 6-phosphate + L-glutamate</text>
        <dbReference type="Rhea" id="RHEA:13237"/>
        <dbReference type="ChEBI" id="CHEBI:29985"/>
        <dbReference type="ChEBI" id="CHEBI:58359"/>
        <dbReference type="ChEBI" id="CHEBI:58725"/>
        <dbReference type="ChEBI" id="CHEBI:61527"/>
        <dbReference type="EC" id="2.6.1.16"/>
    </reaction>
</comment>
<dbReference type="InterPro" id="IPR017932">
    <property type="entry name" value="GATase_2_dom"/>
</dbReference>
<evidence type="ECO:0000256" key="4">
    <source>
        <dbReference type="ARBA" id="ARBA00022576"/>
    </source>
</evidence>
<dbReference type="GO" id="GO:0004360">
    <property type="term" value="F:glutamine-fructose-6-phosphate transaminase (isomerizing) activity"/>
    <property type="evidence" value="ECO:0007669"/>
    <property type="project" value="UniProtKB-EC"/>
</dbReference>
<evidence type="ECO:0000256" key="3">
    <source>
        <dbReference type="ARBA" id="ARBA00016090"/>
    </source>
</evidence>
<evidence type="ECO:0000313" key="10">
    <source>
        <dbReference type="EMBL" id="GFJ89182.1"/>
    </source>
</evidence>
<evidence type="ECO:0000256" key="5">
    <source>
        <dbReference type="ARBA" id="ARBA00022679"/>
    </source>
</evidence>
<evidence type="ECO:0000256" key="6">
    <source>
        <dbReference type="ARBA" id="ARBA00022737"/>
    </source>
</evidence>
<proteinExistence type="predicted"/>
<dbReference type="GO" id="GO:0006487">
    <property type="term" value="P:protein N-linked glycosylation"/>
    <property type="evidence" value="ECO:0007669"/>
    <property type="project" value="TreeGrafter"/>
</dbReference>
<dbReference type="Gene3D" id="3.40.50.10490">
    <property type="entry name" value="Glucose-6-phosphate isomerase like protein, domain 1"/>
    <property type="match status" value="2"/>
</dbReference>
<evidence type="ECO:0000256" key="1">
    <source>
        <dbReference type="ARBA" id="ARBA00001031"/>
    </source>
</evidence>
<evidence type="ECO:0000259" key="9">
    <source>
        <dbReference type="PROSITE" id="PS51464"/>
    </source>
</evidence>
<keyword evidence="5" id="KW-0808">Transferase</keyword>
<reference evidence="10 11" key="1">
    <citation type="submission" date="2020-03" db="EMBL/GenBank/DDBJ databases">
        <title>Whole genome shotgun sequence of Phytohabitans rumicis NBRC 108638.</title>
        <authorList>
            <person name="Komaki H."/>
            <person name="Tamura T."/>
        </authorList>
    </citation>
    <scope>NUCLEOTIDE SEQUENCE [LARGE SCALE GENOMIC DNA]</scope>
    <source>
        <strain evidence="10 11">NBRC 108638</strain>
    </source>
</reference>
<dbReference type="GO" id="GO:0006002">
    <property type="term" value="P:fructose 6-phosphate metabolic process"/>
    <property type="evidence" value="ECO:0007669"/>
    <property type="project" value="TreeGrafter"/>
</dbReference>
<evidence type="ECO:0000256" key="7">
    <source>
        <dbReference type="ARBA" id="ARBA00022962"/>
    </source>
</evidence>
<dbReference type="EC" id="2.6.1.16" evidence="2"/>
<protein>
    <recommendedName>
        <fullName evidence="3">Glutamine--fructose-6-phosphate aminotransferase [isomerizing]</fullName>
        <ecNumber evidence="2">2.6.1.16</ecNumber>
    </recommendedName>
</protein>
<dbReference type="PANTHER" id="PTHR10937">
    <property type="entry name" value="GLUCOSAMINE--FRUCTOSE-6-PHOSPHATE AMINOTRANSFERASE, ISOMERIZING"/>
    <property type="match status" value="1"/>
</dbReference>
<evidence type="ECO:0000259" key="8">
    <source>
        <dbReference type="PROSITE" id="PS51278"/>
    </source>
</evidence>
<sequence length="1103" mass="117131">MCGIVAAVPDYGGERADVSRRQVLDALPKDRPDDLLAGLDWFVKGLSAAAELYALPTVSHRLATDARLREEAVERLSAASGWLAELDRDLDRHSADWDPELLERGQRLAVRARDLLWALTHDRVAAAARAGALAGDAIADLDVARAYLAVDAVLDAVDRLEVRGRDSAGIQIWVTLPDGVPPDLRHRADTDYRHGAVEALDGGLAFVYKRASVIGRLGENVAFLRATIAVDTDLRAVLALPGARVTVLAHTRWASVGRISEANAHPVNSVVRGRAHIFATAALNGDIDNHVALRQQIGLPADAAGISTDAKLIPVLLAGSIDAGAEPVPAMAEFIRRGYGSFAIAAQTAANPDQLLLGVKGSGQGLYVGFAPGCFLVASEVYGLVGVTDRYLRLDGTLADGGELGTVVTLDRAGAGTAAALRRYTALGRPVATTDGDIVTAEITTRDVARGPFEHYLVKEMTEAPSSFRKSLRGRVARDGDRHYVTLSEPALPEAVRRRFTAGDIREVILVGQGTAAVACQGIATVVKRLLKPAVSVAAMPASELSAWGLRPDMSAVCLVAVSQSGTTTDTNRAVDMARARGAAVLSIVNRRDSDLTHKSDGVLYTSDGRDVEMAVASTKAFYSQVATGVLLGLRLARLLDRLPPALEDSLLQALLDVPQQLERLPDLAPRIAEIAEVAIRYPYWTVVGSGPNRVAAEETRIKLSELCYKTISTDAVEDKKHVDLSAESFVLVCAAGTPAGQVRDLTKEVEIFAAHRNAPAVIVDEGIDVRWATDLVVHVPAAHPMFAWIISTAAGHLFSYHIARAIDRKADPLRVALAALEGAVDAGRVTVGDLDLACHDLHQFVADAAAGTLRGVLQSDTAIGLSYASQVLQHGNPAGDPVEYLRHRLTTAVDELTRSIDSVKHQAKTVTVGTSRGDADLLDNGLTAALAEAGGDPEVCGYSALRTLSAFANLVDRVEGATRYLLSWPPDGPATIRVAGKTGIARGLVSRADNGAELSGSKRLAVRSRTPRLVRGRCDGRLVLMVPELTGTRVKALTLLHVALRERADAVHLTEVLGGGRLEEIRAAVTETDAPFDPSVLADLPVETVLLSPVDEIARMIG</sequence>
<dbReference type="CDD" id="cd05008">
    <property type="entry name" value="SIS_GlmS_GlmD_1"/>
    <property type="match status" value="1"/>
</dbReference>
<organism evidence="10 11">
    <name type="scientific">Phytohabitans rumicis</name>
    <dbReference type="NCBI Taxonomy" id="1076125"/>
    <lineage>
        <taxon>Bacteria</taxon>
        <taxon>Bacillati</taxon>
        <taxon>Actinomycetota</taxon>
        <taxon>Actinomycetes</taxon>
        <taxon>Micromonosporales</taxon>
        <taxon>Micromonosporaceae</taxon>
    </lineage>
</organism>
<accession>A0A6V8KVR4</accession>
<keyword evidence="11" id="KW-1185">Reference proteome</keyword>
<feature type="domain" description="SIS" evidence="9">
    <location>
        <begin position="496"/>
        <end position="645"/>
    </location>
</feature>
<dbReference type="GO" id="GO:0097367">
    <property type="term" value="F:carbohydrate derivative binding"/>
    <property type="evidence" value="ECO:0007669"/>
    <property type="project" value="InterPro"/>
</dbReference>
<dbReference type="Pfam" id="PF01380">
    <property type="entry name" value="SIS"/>
    <property type="match status" value="1"/>
</dbReference>
<dbReference type="Pfam" id="PF13522">
    <property type="entry name" value="GATase_6"/>
    <property type="match status" value="1"/>
</dbReference>
<dbReference type="InterPro" id="IPR046348">
    <property type="entry name" value="SIS_dom_sf"/>
</dbReference>
<keyword evidence="4" id="KW-0032">Aminotransferase</keyword>
<keyword evidence="7" id="KW-0315">Glutamine amidotransferase</keyword>
<gene>
    <name evidence="10" type="ORF">Prum_028240</name>
</gene>
<dbReference type="AlphaFoldDB" id="A0A6V8KVR4"/>